<dbReference type="NCBIfam" id="TIGR01213">
    <property type="entry name" value="pseudo_Pus10arc"/>
    <property type="match status" value="1"/>
</dbReference>
<feature type="domain" description="Pus10 THUMP" evidence="6">
    <location>
        <begin position="109"/>
        <end position="186"/>
    </location>
</feature>
<dbReference type="GO" id="GO:0160148">
    <property type="term" value="F:tRNA pseudouridine(55) synthase activity"/>
    <property type="evidence" value="ECO:0007669"/>
    <property type="project" value="UniProtKB-EC"/>
</dbReference>
<dbReference type="Pfam" id="PF22023">
    <property type="entry name" value="Pus10_THUMP_arc"/>
    <property type="match status" value="1"/>
</dbReference>
<organism evidence="7">
    <name type="scientific">Ignisphaera aggregans</name>
    <dbReference type="NCBI Taxonomy" id="334771"/>
    <lineage>
        <taxon>Archaea</taxon>
        <taxon>Thermoproteota</taxon>
        <taxon>Thermoprotei</taxon>
        <taxon>Desulfurococcales</taxon>
        <taxon>Desulfurococcaceae</taxon>
        <taxon>Ignisphaera</taxon>
    </lineage>
</organism>
<dbReference type="Gene3D" id="3.30.70.3190">
    <property type="match status" value="1"/>
</dbReference>
<evidence type="ECO:0000256" key="1">
    <source>
        <dbReference type="ARBA" id="ARBA00009652"/>
    </source>
</evidence>
<dbReference type="SUPFAM" id="SSF55120">
    <property type="entry name" value="Pseudouridine synthase"/>
    <property type="match status" value="1"/>
</dbReference>
<dbReference type="GO" id="GO:0003723">
    <property type="term" value="F:RNA binding"/>
    <property type="evidence" value="ECO:0007669"/>
    <property type="project" value="InterPro"/>
</dbReference>
<dbReference type="EMBL" id="DTCA01000144">
    <property type="protein sequence ID" value="HGM07684.1"/>
    <property type="molecule type" value="Genomic_DNA"/>
</dbReference>
<reference evidence="7" key="1">
    <citation type="journal article" date="2020" name="mSystems">
        <title>Genome- and Community-Level Interaction Insights into Carbon Utilization and Element Cycling Functions of Hydrothermarchaeota in Hydrothermal Sediment.</title>
        <authorList>
            <person name="Zhou Z."/>
            <person name="Liu Y."/>
            <person name="Xu W."/>
            <person name="Pan J."/>
            <person name="Luo Z.H."/>
            <person name="Li M."/>
        </authorList>
    </citation>
    <scope>NUCLEOTIDE SEQUENCE [LARGE SCALE GENOMIC DNA]</scope>
    <source>
        <strain evidence="7">SpSt-658</strain>
    </source>
</reference>
<evidence type="ECO:0000259" key="5">
    <source>
        <dbReference type="Pfam" id="PF21238"/>
    </source>
</evidence>
<keyword evidence="4 7" id="KW-0413">Isomerase</keyword>
<dbReference type="PANTHER" id="PTHR21568">
    <property type="entry name" value="TRNA PSEUDOURIDINE SYNTHASE PUS10"/>
    <property type="match status" value="1"/>
</dbReference>
<dbReference type="EC" id="5.4.99.25" evidence="2"/>
<dbReference type="AlphaFoldDB" id="A0A7C4D3X4"/>
<evidence type="ECO:0000256" key="3">
    <source>
        <dbReference type="ARBA" id="ARBA00022694"/>
    </source>
</evidence>
<comment type="caution">
    <text evidence="7">The sequence shown here is derived from an EMBL/GenBank/DDBJ whole genome shotgun (WGS) entry which is preliminary data.</text>
</comment>
<evidence type="ECO:0000313" key="7">
    <source>
        <dbReference type="EMBL" id="HGM07684.1"/>
    </source>
</evidence>
<dbReference type="Pfam" id="PF21238">
    <property type="entry name" value="Pus10_C"/>
    <property type="match status" value="1"/>
</dbReference>
<accession>A0A7C4D3X4</accession>
<gene>
    <name evidence="7" type="ORF">ENU31_04675</name>
</gene>
<dbReference type="InterPro" id="IPR020103">
    <property type="entry name" value="PsdUridine_synth_cat_dom_sf"/>
</dbReference>
<dbReference type="PANTHER" id="PTHR21568:SF0">
    <property type="entry name" value="TRNA PSEUDOURIDINE SYNTHASE PUS10"/>
    <property type="match status" value="1"/>
</dbReference>
<dbReference type="InterPro" id="IPR055174">
    <property type="entry name" value="Pus10_THUMP_arc"/>
</dbReference>
<dbReference type="InterPro" id="IPR048741">
    <property type="entry name" value="Pus10-like_C"/>
</dbReference>
<protein>
    <recommendedName>
        <fullName evidence="2">tRNA pseudouridine(55) synthase</fullName>
        <ecNumber evidence="2">5.4.99.25</ecNumber>
    </recommendedName>
</protein>
<name>A0A7C4D3X4_9CREN</name>
<evidence type="ECO:0000259" key="6">
    <source>
        <dbReference type="Pfam" id="PF22023"/>
    </source>
</evidence>
<proteinExistence type="inferred from homology"/>
<evidence type="ECO:0000256" key="2">
    <source>
        <dbReference type="ARBA" id="ARBA00012787"/>
    </source>
</evidence>
<dbReference type="GO" id="GO:0031119">
    <property type="term" value="P:tRNA pseudouridine synthesis"/>
    <property type="evidence" value="ECO:0007669"/>
    <property type="project" value="TreeGrafter"/>
</dbReference>
<feature type="domain" description="Pus10-like C-terminal" evidence="5">
    <location>
        <begin position="201"/>
        <end position="427"/>
    </location>
</feature>
<evidence type="ECO:0000256" key="4">
    <source>
        <dbReference type="ARBA" id="ARBA00023235"/>
    </source>
</evidence>
<keyword evidence="3" id="KW-0819">tRNA processing</keyword>
<sequence length="431" mass="50306">MNNDMNILDKAIEILKKYPLCDRCLGRLFGYLGKELSNLDRGKALKLLIVLDLHRRLQENEIDLDTARNIILNAQKVDMLKNLNLDNHEHGLRYCYICDNKIEEWINTFSEKIASAIVSLKVPSFIVGISSIDVPSDRESEIAKEFDLKYWEPIKRELKREIGKKVRSLVGTRIDFEDPGATFIVNIENGNVEINYSSLLIYGRYWKFGRMISQNKWIDREGRRKYDLSIEDAVIYAKNMLKADDYAIHIAGREDVDVRTLGSGRPIVIEFKTINKDISIEEVEKILNSYTPWLRFKLMMRVNREFVSRMKNSIKSSRKIYRAIVYTEIPISEENTHILESFFKDRLIEQRTPTRVLRRRKDIVRRRKVHRVKIVSLAPHLLEVLIECDGGLYVKELVTGDNGRTTPSFAEVLGCRTECVMLDVLYVHEYI</sequence>
<dbReference type="Gene3D" id="3.30.70.2510">
    <property type="match status" value="1"/>
</dbReference>
<dbReference type="InterPro" id="IPR039894">
    <property type="entry name" value="Pus10-like"/>
</dbReference>
<comment type="similarity">
    <text evidence="1">Belongs to the pseudouridine synthase Pus10 family.</text>
</comment>